<feature type="signal peptide" evidence="1">
    <location>
        <begin position="1"/>
        <end position="18"/>
    </location>
</feature>
<evidence type="ECO:0000256" key="1">
    <source>
        <dbReference type="SAM" id="SignalP"/>
    </source>
</evidence>
<keyword evidence="3" id="KW-1185">Reference proteome</keyword>
<keyword evidence="1" id="KW-0732">Signal</keyword>
<reference evidence="2" key="2">
    <citation type="submission" date="2023-05" db="EMBL/GenBank/DDBJ databases">
        <authorList>
            <consortium name="Lawrence Berkeley National Laboratory"/>
            <person name="Steindorff A."/>
            <person name="Hensen N."/>
            <person name="Bonometti L."/>
            <person name="Westerberg I."/>
            <person name="Brannstrom I.O."/>
            <person name="Guillou S."/>
            <person name="Cros-Aarteil S."/>
            <person name="Calhoun S."/>
            <person name="Haridas S."/>
            <person name="Kuo A."/>
            <person name="Mondo S."/>
            <person name="Pangilinan J."/>
            <person name="Riley R."/>
            <person name="Labutti K."/>
            <person name="Andreopoulos B."/>
            <person name="Lipzen A."/>
            <person name="Chen C."/>
            <person name="Yanf M."/>
            <person name="Daum C."/>
            <person name="Ng V."/>
            <person name="Clum A."/>
            <person name="Ohm R."/>
            <person name="Martin F."/>
            <person name="Silar P."/>
            <person name="Natvig D."/>
            <person name="Lalanne C."/>
            <person name="Gautier V."/>
            <person name="Ament-Velasquez S.L."/>
            <person name="Kruys A."/>
            <person name="Hutchinson M.I."/>
            <person name="Powell A.J."/>
            <person name="Barry K."/>
            <person name="Miller A.N."/>
            <person name="Grigoriev I.V."/>
            <person name="Debuchy R."/>
            <person name="Gladieux P."/>
            <person name="Thoren M.H."/>
            <person name="Johannesson H."/>
        </authorList>
    </citation>
    <scope>NUCLEOTIDE SEQUENCE</scope>
    <source>
        <strain evidence="2">PSN293</strain>
    </source>
</reference>
<accession>A0AAN7AZS4</accession>
<sequence>MKFTGALAIVYMILHAGAIPVELKVRDVETAGGNIVDGAATRSGWFYVKEDKVEARNVKDNLVDEYATRTAWVYSSSEDEAATV</sequence>
<dbReference type="EMBL" id="MU858295">
    <property type="protein sequence ID" value="KAK4207441.1"/>
    <property type="molecule type" value="Genomic_DNA"/>
</dbReference>
<reference evidence="2" key="1">
    <citation type="journal article" date="2023" name="Mol. Phylogenet. Evol.">
        <title>Genome-scale phylogeny and comparative genomics of the fungal order Sordariales.</title>
        <authorList>
            <person name="Hensen N."/>
            <person name="Bonometti L."/>
            <person name="Westerberg I."/>
            <person name="Brannstrom I.O."/>
            <person name="Guillou S."/>
            <person name="Cros-Aarteil S."/>
            <person name="Calhoun S."/>
            <person name="Haridas S."/>
            <person name="Kuo A."/>
            <person name="Mondo S."/>
            <person name="Pangilinan J."/>
            <person name="Riley R."/>
            <person name="LaButti K."/>
            <person name="Andreopoulos B."/>
            <person name="Lipzen A."/>
            <person name="Chen C."/>
            <person name="Yan M."/>
            <person name="Daum C."/>
            <person name="Ng V."/>
            <person name="Clum A."/>
            <person name="Steindorff A."/>
            <person name="Ohm R.A."/>
            <person name="Martin F."/>
            <person name="Silar P."/>
            <person name="Natvig D.O."/>
            <person name="Lalanne C."/>
            <person name="Gautier V."/>
            <person name="Ament-Velasquez S.L."/>
            <person name="Kruys A."/>
            <person name="Hutchinson M.I."/>
            <person name="Powell A.J."/>
            <person name="Barry K."/>
            <person name="Miller A.N."/>
            <person name="Grigoriev I.V."/>
            <person name="Debuchy R."/>
            <person name="Gladieux P."/>
            <person name="Hiltunen Thoren M."/>
            <person name="Johannesson H."/>
        </authorList>
    </citation>
    <scope>NUCLEOTIDE SEQUENCE</scope>
    <source>
        <strain evidence="2">PSN293</strain>
    </source>
</reference>
<organism evidence="2 3">
    <name type="scientific">Rhypophila decipiens</name>
    <dbReference type="NCBI Taxonomy" id="261697"/>
    <lineage>
        <taxon>Eukaryota</taxon>
        <taxon>Fungi</taxon>
        <taxon>Dikarya</taxon>
        <taxon>Ascomycota</taxon>
        <taxon>Pezizomycotina</taxon>
        <taxon>Sordariomycetes</taxon>
        <taxon>Sordariomycetidae</taxon>
        <taxon>Sordariales</taxon>
        <taxon>Naviculisporaceae</taxon>
        <taxon>Rhypophila</taxon>
    </lineage>
</organism>
<gene>
    <name evidence="2" type="ORF">QBC37DRAFT_380080</name>
</gene>
<proteinExistence type="predicted"/>
<feature type="chain" id="PRO_5043034571" evidence="1">
    <location>
        <begin position="19"/>
        <end position="84"/>
    </location>
</feature>
<name>A0AAN7AZS4_9PEZI</name>
<dbReference type="Proteomes" id="UP001301769">
    <property type="component" value="Unassembled WGS sequence"/>
</dbReference>
<evidence type="ECO:0000313" key="2">
    <source>
        <dbReference type="EMBL" id="KAK4207441.1"/>
    </source>
</evidence>
<protein>
    <submittedName>
        <fullName evidence="2">Uncharacterized protein</fullName>
    </submittedName>
</protein>
<comment type="caution">
    <text evidence="2">The sequence shown here is derived from an EMBL/GenBank/DDBJ whole genome shotgun (WGS) entry which is preliminary data.</text>
</comment>
<dbReference type="AlphaFoldDB" id="A0AAN7AZS4"/>
<evidence type="ECO:0000313" key="3">
    <source>
        <dbReference type="Proteomes" id="UP001301769"/>
    </source>
</evidence>